<dbReference type="InterPro" id="IPR005123">
    <property type="entry name" value="Oxoglu/Fe-dep_dioxygenase_dom"/>
</dbReference>
<feature type="domain" description="ShKT" evidence="14">
    <location>
        <begin position="81"/>
        <end position="115"/>
    </location>
</feature>
<evidence type="ECO:0000256" key="12">
    <source>
        <dbReference type="SAM" id="SignalP"/>
    </source>
</evidence>
<keyword evidence="4" id="KW-0812">Transmembrane</keyword>
<evidence type="ECO:0000313" key="16">
    <source>
        <dbReference type="Proteomes" id="UP001295423"/>
    </source>
</evidence>
<dbReference type="PANTHER" id="PTHR10869:SF235">
    <property type="entry name" value="PROCOLLAGEN-PROLINE 4-DIOXYGENASE"/>
    <property type="match status" value="1"/>
</dbReference>
<feature type="domain" description="ShKT" evidence="14">
    <location>
        <begin position="151"/>
        <end position="185"/>
    </location>
</feature>
<feature type="domain" description="Fe2OG dioxygenase" evidence="13">
    <location>
        <begin position="412"/>
        <end position="517"/>
    </location>
</feature>
<keyword evidence="12" id="KW-0732">Signal</keyword>
<reference evidence="15" key="1">
    <citation type="submission" date="2023-08" db="EMBL/GenBank/DDBJ databases">
        <authorList>
            <person name="Audoor S."/>
            <person name="Bilcke G."/>
        </authorList>
    </citation>
    <scope>NUCLEOTIDE SEQUENCE</scope>
</reference>
<evidence type="ECO:0000259" key="14">
    <source>
        <dbReference type="PROSITE" id="PS51670"/>
    </source>
</evidence>
<dbReference type="InterPro" id="IPR045054">
    <property type="entry name" value="P4HA-like"/>
</dbReference>
<evidence type="ECO:0000256" key="7">
    <source>
        <dbReference type="ARBA" id="ARBA00022989"/>
    </source>
</evidence>
<evidence type="ECO:0000256" key="2">
    <source>
        <dbReference type="ARBA" id="ARBA00004167"/>
    </source>
</evidence>
<evidence type="ECO:0000256" key="6">
    <source>
        <dbReference type="ARBA" id="ARBA00022964"/>
    </source>
</evidence>
<dbReference type="Gene3D" id="2.60.120.620">
    <property type="entry name" value="q2cbj1_9rhob like domain"/>
    <property type="match status" value="1"/>
</dbReference>
<evidence type="ECO:0000256" key="5">
    <source>
        <dbReference type="ARBA" id="ARBA00022723"/>
    </source>
</evidence>
<dbReference type="Pfam" id="PF13640">
    <property type="entry name" value="2OG-FeII_Oxy_3"/>
    <property type="match status" value="1"/>
</dbReference>
<sequence length="530" mass="61138">MKREYLSIIASLSIIILLNHSAIASEVHRPKHQYDEHEEEYYEEYEEEVEIEYDEEIFEFEFDEDDEEDYFEDYQPQDKECYDENEHCDLWASLGECHANPSYMRRVCRRSCDTCAHVATGSRFRRGLDVMSYEELIELDTAEDSYDIAPCADKTRNCPRLAKEGECESDPEYMEEACPESCNICDKSVYILRGADLGVPQSLVVDSGTKRQDITWMLGKARNYIAHYAEYEEDPEVLSWCQNDHRLCAFWAVHGECEANEPYMKEHCAPICNSCTWNDYHLRCPIDPDAKPAWKSGDLNRMFQAIASNAGNEFTVEVLSSPETDGPWVVTVDNLLSEDEAKRLVELGQLSGYERSQQVGDVDSDGTMESEISNDRTSTNAWCMEEADCSQDEVTLRVLERIENLTGVPSENGEYMQLLKYEPGQYYKPHHDYIYEHEEKQIGVRILTVFLYLNDVEEGGSTYFDKLDLKVEPKLGKALIWPSTLDESPNEIELRTQHEAQPVTKGVKYAANVWYHQYSYKAADRTGCVD</sequence>
<feature type="chain" id="PRO_5042128878" description="Procollagen-proline 4-dioxygenase" evidence="12">
    <location>
        <begin position="25"/>
        <end position="530"/>
    </location>
</feature>
<keyword evidence="7" id="KW-1133">Transmembrane helix</keyword>
<dbReference type="Proteomes" id="UP001295423">
    <property type="component" value="Unassembled WGS sequence"/>
</dbReference>
<dbReference type="GO" id="GO:0004656">
    <property type="term" value="F:procollagen-proline 4-dioxygenase activity"/>
    <property type="evidence" value="ECO:0007669"/>
    <property type="project" value="TreeGrafter"/>
</dbReference>
<dbReference type="EMBL" id="CAKOGP040001925">
    <property type="protein sequence ID" value="CAJ1956929.1"/>
    <property type="molecule type" value="Genomic_DNA"/>
</dbReference>
<keyword evidence="6" id="KW-0223">Dioxygenase</keyword>
<dbReference type="Gene3D" id="1.10.10.1940">
    <property type="match status" value="1"/>
</dbReference>
<comment type="cofactor">
    <cofactor evidence="1">
        <name>L-ascorbate</name>
        <dbReference type="ChEBI" id="CHEBI:38290"/>
    </cofactor>
</comment>
<keyword evidence="5" id="KW-0479">Metal-binding</keyword>
<dbReference type="SMART" id="SM00702">
    <property type="entry name" value="P4Hc"/>
    <property type="match status" value="1"/>
</dbReference>
<feature type="domain" description="ShKT" evidence="14">
    <location>
        <begin position="241"/>
        <end position="275"/>
    </location>
</feature>
<dbReference type="Pfam" id="PF01549">
    <property type="entry name" value="ShK"/>
    <property type="match status" value="3"/>
</dbReference>
<keyword evidence="16" id="KW-1185">Reference proteome</keyword>
<dbReference type="GO" id="GO:0005783">
    <property type="term" value="C:endoplasmic reticulum"/>
    <property type="evidence" value="ECO:0007669"/>
    <property type="project" value="TreeGrafter"/>
</dbReference>
<evidence type="ECO:0008006" key="17">
    <source>
        <dbReference type="Google" id="ProtNLM"/>
    </source>
</evidence>
<dbReference type="PANTHER" id="PTHR10869">
    <property type="entry name" value="PROLYL 4-HYDROXYLASE ALPHA SUBUNIT"/>
    <property type="match status" value="1"/>
</dbReference>
<evidence type="ECO:0000256" key="10">
    <source>
        <dbReference type="ARBA" id="ARBA00023136"/>
    </source>
</evidence>
<dbReference type="SMART" id="SM00254">
    <property type="entry name" value="ShKT"/>
    <property type="match status" value="3"/>
</dbReference>
<gene>
    <name evidence="15" type="ORF">CYCCA115_LOCUS16466</name>
</gene>
<dbReference type="GO" id="GO:0031418">
    <property type="term" value="F:L-ascorbic acid binding"/>
    <property type="evidence" value="ECO:0007669"/>
    <property type="project" value="InterPro"/>
</dbReference>
<evidence type="ECO:0000256" key="9">
    <source>
        <dbReference type="ARBA" id="ARBA00023004"/>
    </source>
</evidence>
<dbReference type="InterPro" id="IPR044862">
    <property type="entry name" value="Pro_4_hyd_alph_FE2OG_OXY"/>
</dbReference>
<keyword evidence="8" id="KW-0560">Oxidoreductase</keyword>
<accession>A0AAD2FYC0</accession>
<dbReference type="GO" id="GO:0016020">
    <property type="term" value="C:membrane"/>
    <property type="evidence" value="ECO:0007669"/>
    <property type="project" value="UniProtKB-SubCell"/>
</dbReference>
<evidence type="ECO:0000259" key="13">
    <source>
        <dbReference type="PROSITE" id="PS51471"/>
    </source>
</evidence>
<dbReference type="PROSITE" id="PS51471">
    <property type="entry name" value="FE2OG_OXY"/>
    <property type="match status" value="1"/>
</dbReference>
<dbReference type="GO" id="GO:0005506">
    <property type="term" value="F:iron ion binding"/>
    <property type="evidence" value="ECO:0007669"/>
    <property type="project" value="InterPro"/>
</dbReference>
<dbReference type="InterPro" id="IPR003582">
    <property type="entry name" value="ShKT_dom"/>
</dbReference>
<protein>
    <recommendedName>
        <fullName evidence="17">Procollagen-proline 4-dioxygenase</fullName>
    </recommendedName>
</protein>
<evidence type="ECO:0000256" key="4">
    <source>
        <dbReference type="ARBA" id="ARBA00022692"/>
    </source>
</evidence>
<keyword evidence="10" id="KW-0472">Membrane</keyword>
<organism evidence="15 16">
    <name type="scientific">Cylindrotheca closterium</name>
    <dbReference type="NCBI Taxonomy" id="2856"/>
    <lineage>
        <taxon>Eukaryota</taxon>
        <taxon>Sar</taxon>
        <taxon>Stramenopiles</taxon>
        <taxon>Ochrophyta</taxon>
        <taxon>Bacillariophyta</taxon>
        <taxon>Bacillariophyceae</taxon>
        <taxon>Bacillariophycidae</taxon>
        <taxon>Bacillariales</taxon>
        <taxon>Bacillariaceae</taxon>
        <taxon>Cylindrotheca</taxon>
    </lineage>
</organism>
<evidence type="ECO:0000256" key="8">
    <source>
        <dbReference type="ARBA" id="ARBA00023002"/>
    </source>
</evidence>
<comment type="subcellular location">
    <subcellularLocation>
        <location evidence="3">Endomembrane system</location>
    </subcellularLocation>
    <subcellularLocation>
        <location evidence="2">Membrane</location>
        <topology evidence="2">Single-pass membrane protein</topology>
    </subcellularLocation>
</comment>
<dbReference type="PROSITE" id="PS51670">
    <property type="entry name" value="SHKT"/>
    <property type="match status" value="3"/>
</dbReference>
<keyword evidence="9" id="KW-0408">Iron</keyword>
<evidence type="ECO:0000256" key="1">
    <source>
        <dbReference type="ARBA" id="ARBA00001961"/>
    </source>
</evidence>
<evidence type="ECO:0000256" key="11">
    <source>
        <dbReference type="SAM" id="MobiDB-lite"/>
    </source>
</evidence>
<comment type="caution">
    <text evidence="15">The sequence shown here is derived from an EMBL/GenBank/DDBJ whole genome shotgun (WGS) entry which is preliminary data.</text>
</comment>
<feature type="signal peptide" evidence="12">
    <location>
        <begin position="1"/>
        <end position="24"/>
    </location>
</feature>
<dbReference type="InterPro" id="IPR006620">
    <property type="entry name" value="Pro_4_hyd_alph"/>
</dbReference>
<dbReference type="AlphaFoldDB" id="A0AAD2FYC0"/>
<evidence type="ECO:0000313" key="15">
    <source>
        <dbReference type="EMBL" id="CAJ1956929.1"/>
    </source>
</evidence>
<feature type="region of interest" description="Disordered" evidence="11">
    <location>
        <begin position="357"/>
        <end position="377"/>
    </location>
</feature>
<evidence type="ECO:0000256" key="3">
    <source>
        <dbReference type="ARBA" id="ARBA00004308"/>
    </source>
</evidence>
<proteinExistence type="predicted"/>
<name>A0AAD2FYC0_9STRA</name>
<dbReference type="FunFam" id="2.60.120.620:FF:000031">
    <property type="entry name" value="Predicted protein"/>
    <property type="match status" value="1"/>
</dbReference>